<keyword evidence="5" id="KW-1185">Reference proteome</keyword>
<dbReference type="Proteomes" id="UP000052068">
    <property type="component" value="Unassembled WGS sequence"/>
</dbReference>
<protein>
    <recommendedName>
        <fullName evidence="3">Opine dehydrogenase domain-containing protein</fullName>
    </recommendedName>
</protein>
<dbReference type="InterPro" id="IPR003421">
    <property type="entry name" value="Opine_DH"/>
</dbReference>
<sequence>MQTTIFDVGVFAAKGHTKKLETVEAMGYLQANGSIKGHYRPRLFRSLVQATSNVDILVNMMPADGHEALLDELAGLPVNGARAIFVASVFSAPNVKRKVPGLKVLETPTLPYVARWGQSAVNIYDIKKRYIIGPTFDITAKEKEEIAQLFSLPIDWQPDGLLANLKAVNPIIHTAACVLGYEEIIEAKGQTHFYRNIMARADICAEIEEMSKDIVAVQKAYGYKDSQIEDTLTTLNKNYGTDFKSIKEFAENSVPHNSEYMCPTTLPDHRYLTQDAKHGLVYLCEVARLRNVEVPAFKRVLKGASDILNEDLSVTGRTLANCGMEDATANDILAAYGAKHRV</sequence>
<dbReference type="SUPFAM" id="SSF48179">
    <property type="entry name" value="6-phosphogluconate dehydrogenase C-terminal domain-like"/>
    <property type="match status" value="1"/>
</dbReference>
<gene>
    <name evidence="4" type="ORF">RS75_23735</name>
</gene>
<name>A0ABR5CKJ3_9HYPH</name>
<proteinExistence type="inferred from homology"/>
<dbReference type="Gene3D" id="1.10.1040.10">
    <property type="entry name" value="N-(1-d-carboxylethyl)-l-norvaline Dehydrogenase, domain 2"/>
    <property type="match status" value="1"/>
</dbReference>
<comment type="similarity">
    <text evidence="1">Belongs to the lysopine/nopaline/octopine/opine/vitopine dehydrogenases family.</text>
</comment>
<accession>A0ABR5CKJ3</accession>
<feature type="domain" description="Opine dehydrogenase" evidence="3">
    <location>
        <begin position="160"/>
        <end position="307"/>
    </location>
</feature>
<organism evidence="4 5">
    <name type="scientific">Rhizobium nepotum 39/7</name>
    <dbReference type="NCBI Taxonomy" id="1368418"/>
    <lineage>
        <taxon>Bacteria</taxon>
        <taxon>Pseudomonadati</taxon>
        <taxon>Pseudomonadota</taxon>
        <taxon>Alphaproteobacteria</taxon>
        <taxon>Hyphomicrobiales</taxon>
        <taxon>Rhizobiaceae</taxon>
        <taxon>Rhizobium/Agrobacterium group</taxon>
        <taxon>Rhizobium</taxon>
    </lineage>
</organism>
<dbReference type="InterPro" id="IPR013328">
    <property type="entry name" value="6PGD_dom2"/>
</dbReference>
<dbReference type="RefSeq" id="WP_045025055.1">
    <property type="nucleotide sequence ID" value="NZ_JWJH01000040.1"/>
</dbReference>
<reference evidence="4 5" key="1">
    <citation type="submission" date="2015-03" db="EMBL/GenBank/DDBJ databases">
        <title>Draft Genome Sequences of Agrobacterium nepotum Strain 39/7T (= CFBP 7436T = LMG 26435T) and Agrobacterium sp. Strain KFB 330 (= CFBP 8308 = LMG 28674).</title>
        <authorList>
            <person name="Kuzmanovic N."/>
            <person name="Pulawska J."/>
            <person name="Obradovic A."/>
        </authorList>
    </citation>
    <scope>NUCLEOTIDE SEQUENCE [LARGE SCALE GENOMIC DNA]</scope>
    <source>
        <strain evidence="4 5">39/7</strain>
    </source>
</reference>
<evidence type="ECO:0000256" key="2">
    <source>
        <dbReference type="ARBA" id="ARBA00023002"/>
    </source>
</evidence>
<dbReference type="Pfam" id="PF02317">
    <property type="entry name" value="Octopine_DH"/>
    <property type="match status" value="1"/>
</dbReference>
<evidence type="ECO:0000259" key="3">
    <source>
        <dbReference type="Pfam" id="PF02317"/>
    </source>
</evidence>
<dbReference type="Gene3D" id="3.40.50.720">
    <property type="entry name" value="NAD(P)-binding Rossmann-like Domain"/>
    <property type="match status" value="1"/>
</dbReference>
<dbReference type="EMBL" id="JWJH01000040">
    <property type="protein sequence ID" value="KJF65342.1"/>
    <property type="molecule type" value="Genomic_DNA"/>
</dbReference>
<keyword evidence="2" id="KW-0560">Oxidoreductase</keyword>
<evidence type="ECO:0000256" key="1">
    <source>
        <dbReference type="ARBA" id="ARBA00008730"/>
    </source>
</evidence>
<comment type="caution">
    <text evidence="4">The sequence shown here is derived from an EMBL/GenBank/DDBJ whole genome shotgun (WGS) entry which is preliminary data.</text>
</comment>
<dbReference type="InterPro" id="IPR008927">
    <property type="entry name" value="6-PGluconate_DH-like_C_sf"/>
</dbReference>
<evidence type="ECO:0000313" key="4">
    <source>
        <dbReference type="EMBL" id="KJF65342.1"/>
    </source>
</evidence>
<evidence type="ECO:0000313" key="5">
    <source>
        <dbReference type="Proteomes" id="UP000052068"/>
    </source>
</evidence>